<reference evidence="2 3" key="1">
    <citation type="journal article" date="2018" name="BMC Genomics">
        <title>The genome of Naegleria lovaniensis, the basis for a comparative approach to unravel pathogenicity factors of the human pathogenic amoeba N. fowleri.</title>
        <authorList>
            <person name="Liechti N."/>
            <person name="Schurch N."/>
            <person name="Bruggmann R."/>
            <person name="Wittwer M."/>
        </authorList>
    </citation>
    <scope>NUCLEOTIDE SEQUENCE [LARGE SCALE GENOMIC DNA]</scope>
    <source>
        <strain evidence="2 3">ATCC 30569</strain>
    </source>
</reference>
<feature type="domain" description="Guanylate cyclase" evidence="1">
    <location>
        <begin position="237"/>
        <end position="275"/>
    </location>
</feature>
<dbReference type="Gene3D" id="3.30.70.1230">
    <property type="entry name" value="Nucleotide cyclase"/>
    <property type="match status" value="1"/>
</dbReference>
<dbReference type="EMBL" id="PYSW02000038">
    <property type="protein sequence ID" value="KAG2377366.1"/>
    <property type="molecule type" value="Genomic_DNA"/>
</dbReference>
<keyword evidence="3" id="KW-1185">Reference proteome</keyword>
<dbReference type="CDD" id="cd07302">
    <property type="entry name" value="CHD"/>
    <property type="match status" value="1"/>
</dbReference>
<evidence type="ECO:0000313" key="2">
    <source>
        <dbReference type="EMBL" id="KAG2377366.1"/>
    </source>
</evidence>
<proteinExistence type="predicted"/>
<dbReference type="Proteomes" id="UP000816034">
    <property type="component" value="Unassembled WGS sequence"/>
</dbReference>
<dbReference type="SUPFAM" id="SSF55073">
    <property type="entry name" value="Nucleotide cyclase"/>
    <property type="match status" value="1"/>
</dbReference>
<dbReference type="AlphaFoldDB" id="A0AA88KGN9"/>
<gene>
    <name evidence="2" type="ORF">C9374_009277</name>
</gene>
<dbReference type="GO" id="GO:0035556">
    <property type="term" value="P:intracellular signal transduction"/>
    <property type="evidence" value="ECO:0007669"/>
    <property type="project" value="InterPro"/>
</dbReference>
<dbReference type="GeneID" id="68101731"/>
<protein>
    <recommendedName>
        <fullName evidence="1">Guanylate cyclase domain-containing protein</fullName>
    </recommendedName>
</protein>
<comment type="caution">
    <text evidence="2">The sequence shown here is derived from an EMBL/GenBank/DDBJ whole genome shotgun (WGS) entry which is preliminary data.</text>
</comment>
<evidence type="ECO:0000259" key="1">
    <source>
        <dbReference type="PROSITE" id="PS50125"/>
    </source>
</evidence>
<evidence type="ECO:0000313" key="3">
    <source>
        <dbReference type="Proteomes" id="UP000816034"/>
    </source>
</evidence>
<dbReference type="PROSITE" id="PS50125">
    <property type="entry name" value="GUANYLATE_CYCLASE_2"/>
    <property type="match status" value="1"/>
</dbReference>
<dbReference type="PANTHER" id="PTHR47455:SF1">
    <property type="entry name" value="GUANYLATE CYCLASE DOMAIN-CONTAINING PROTEIN"/>
    <property type="match status" value="1"/>
</dbReference>
<dbReference type="PANTHER" id="PTHR47455">
    <property type="entry name" value="ADENYLYL CYCLASE BETA"/>
    <property type="match status" value="1"/>
</dbReference>
<dbReference type="Pfam" id="PF00211">
    <property type="entry name" value="Guanylate_cyc"/>
    <property type="match status" value="1"/>
</dbReference>
<dbReference type="InterPro" id="IPR001054">
    <property type="entry name" value="A/G_cyclase"/>
</dbReference>
<accession>A0AA88KGN9</accession>
<dbReference type="RefSeq" id="XP_044544628.1">
    <property type="nucleotide sequence ID" value="XM_044699446.1"/>
</dbReference>
<sequence>MPWISILAHLGNVFSKKASFIQHARFDHAYVGYYNDTFEVAENNITKFFQVIPRQLSFPSLSVRDLRLVKEAPYQDIDRPWVKEFFHKNASKPYWTNTFMSLYGQRAVNFVLPIFVNDKSFRRSPPSFPVRVKDSNLSNATFRYNTPFLQIDNLFAMVGIQFTLEYLSDYLKNLTRDSDVLRSFILNSNREILGSASKGGALENDTFHQELSTFIFNKNLGPSNTSSLYRTNIYSKFQVNIGINTGNMLCGCMGSPLRFCYTVIGDNVNIASRLQYLAQSYGCHIFIGENVQKVVQKAFICLFVDFIKLKGKRLSTSVYCLASFENEASEIQRKLAIDLEMAKEYLYKGEYYHLRQVCEKLVLLFMLQDDLKPEQIEFESELHQIINDREEYYGFYTIPLRLLHRSLQLITKAGCDT</sequence>
<organism evidence="2 3">
    <name type="scientific">Naegleria lovaniensis</name>
    <name type="common">Amoeba</name>
    <dbReference type="NCBI Taxonomy" id="51637"/>
    <lineage>
        <taxon>Eukaryota</taxon>
        <taxon>Discoba</taxon>
        <taxon>Heterolobosea</taxon>
        <taxon>Tetramitia</taxon>
        <taxon>Eutetramitia</taxon>
        <taxon>Vahlkampfiidae</taxon>
        <taxon>Naegleria</taxon>
    </lineage>
</organism>
<name>A0AA88KGN9_NAELO</name>
<dbReference type="InterPro" id="IPR029787">
    <property type="entry name" value="Nucleotide_cyclase"/>
</dbReference>
<dbReference type="GO" id="GO:0009190">
    <property type="term" value="P:cyclic nucleotide biosynthetic process"/>
    <property type="evidence" value="ECO:0007669"/>
    <property type="project" value="InterPro"/>
</dbReference>